<keyword evidence="3" id="KW-1185">Reference proteome</keyword>
<evidence type="ECO:0000313" key="3">
    <source>
        <dbReference type="Proteomes" id="UP001341840"/>
    </source>
</evidence>
<protein>
    <submittedName>
        <fullName evidence="2">Uncharacterized protein</fullName>
    </submittedName>
</protein>
<accession>A0ABU6RJG0</accession>
<reference evidence="2 3" key="1">
    <citation type="journal article" date="2023" name="Plants (Basel)">
        <title>Bridging the Gap: Combining Genomics and Transcriptomics Approaches to Understand Stylosanthes scabra, an Orphan Legume from the Brazilian Caatinga.</title>
        <authorList>
            <person name="Ferreira-Neto J.R.C."/>
            <person name="da Silva M.D."/>
            <person name="Binneck E."/>
            <person name="de Melo N.F."/>
            <person name="da Silva R.H."/>
            <person name="de Melo A.L.T.M."/>
            <person name="Pandolfi V."/>
            <person name="Bustamante F.O."/>
            <person name="Brasileiro-Vidal A.C."/>
            <person name="Benko-Iseppon A.M."/>
        </authorList>
    </citation>
    <scope>NUCLEOTIDE SEQUENCE [LARGE SCALE GENOMIC DNA]</scope>
    <source>
        <tissue evidence="2">Leaves</tissue>
    </source>
</reference>
<keyword evidence="1" id="KW-0812">Transmembrane</keyword>
<name>A0ABU6RJG0_9FABA</name>
<evidence type="ECO:0000313" key="2">
    <source>
        <dbReference type="EMBL" id="MED6124157.1"/>
    </source>
</evidence>
<keyword evidence="1" id="KW-1133">Transmembrane helix</keyword>
<feature type="transmembrane region" description="Helical" evidence="1">
    <location>
        <begin position="55"/>
        <end position="75"/>
    </location>
</feature>
<proteinExistence type="predicted"/>
<comment type="caution">
    <text evidence="2">The sequence shown here is derived from an EMBL/GenBank/DDBJ whole genome shotgun (WGS) entry which is preliminary data.</text>
</comment>
<dbReference type="EMBL" id="JASCZI010030660">
    <property type="protein sequence ID" value="MED6124157.1"/>
    <property type="molecule type" value="Genomic_DNA"/>
</dbReference>
<dbReference type="Proteomes" id="UP001341840">
    <property type="component" value="Unassembled WGS sequence"/>
</dbReference>
<keyword evidence="1" id="KW-0472">Membrane</keyword>
<evidence type="ECO:0000256" key="1">
    <source>
        <dbReference type="SAM" id="Phobius"/>
    </source>
</evidence>
<gene>
    <name evidence="2" type="ORF">PIB30_056481</name>
</gene>
<sequence>MRFSFIHFYPSTLKLVSSSPFSRATAATPSISIFPSSAVSTSATYTTTTTSDSPFSGSTFCISVLFYLYISCIMSHNRNRKRRMKECMKKEIHVFC</sequence>
<organism evidence="2 3">
    <name type="scientific">Stylosanthes scabra</name>
    <dbReference type="NCBI Taxonomy" id="79078"/>
    <lineage>
        <taxon>Eukaryota</taxon>
        <taxon>Viridiplantae</taxon>
        <taxon>Streptophyta</taxon>
        <taxon>Embryophyta</taxon>
        <taxon>Tracheophyta</taxon>
        <taxon>Spermatophyta</taxon>
        <taxon>Magnoliopsida</taxon>
        <taxon>eudicotyledons</taxon>
        <taxon>Gunneridae</taxon>
        <taxon>Pentapetalae</taxon>
        <taxon>rosids</taxon>
        <taxon>fabids</taxon>
        <taxon>Fabales</taxon>
        <taxon>Fabaceae</taxon>
        <taxon>Papilionoideae</taxon>
        <taxon>50 kb inversion clade</taxon>
        <taxon>dalbergioids sensu lato</taxon>
        <taxon>Dalbergieae</taxon>
        <taxon>Pterocarpus clade</taxon>
        <taxon>Stylosanthes</taxon>
    </lineage>
</organism>